<dbReference type="Proteomes" id="UP000183832">
    <property type="component" value="Unassembled WGS sequence"/>
</dbReference>
<proteinExistence type="predicted"/>
<organism evidence="1 2">
    <name type="scientific">Clunio marinus</name>
    <dbReference type="NCBI Taxonomy" id="568069"/>
    <lineage>
        <taxon>Eukaryota</taxon>
        <taxon>Metazoa</taxon>
        <taxon>Ecdysozoa</taxon>
        <taxon>Arthropoda</taxon>
        <taxon>Hexapoda</taxon>
        <taxon>Insecta</taxon>
        <taxon>Pterygota</taxon>
        <taxon>Neoptera</taxon>
        <taxon>Endopterygota</taxon>
        <taxon>Diptera</taxon>
        <taxon>Nematocera</taxon>
        <taxon>Chironomoidea</taxon>
        <taxon>Chironomidae</taxon>
        <taxon>Clunio</taxon>
    </lineage>
</organism>
<dbReference type="AlphaFoldDB" id="A0A1J1I7E5"/>
<gene>
    <name evidence="1" type="ORF">CLUMA_CG009633</name>
</gene>
<evidence type="ECO:0000313" key="2">
    <source>
        <dbReference type="Proteomes" id="UP000183832"/>
    </source>
</evidence>
<reference evidence="1 2" key="1">
    <citation type="submission" date="2015-04" db="EMBL/GenBank/DDBJ databases">
        <authorList>
            <person name="Syromyatnikov M.Y."/>
            <person name="Popov V.N."/>
        </authorList>
    </citation>
    <scope>NUCLEOTIDE SEQUENCE [LARGE SCALE GENOMIC DNA]</scope>
</reference>
<name>A0A1J1I7E5_9DIPT</name>
<sequence>MAITQFVLFVFKQTKRKQLDKYLDDIHLASVSSEHCLLFTSNVKAKDLKQNVSKNIDEFKRILIRGRKQVVKHTLFCLVFTLNTDHHEYNGRFFLRLRSIHEKY</sequence>
<keyword evidence="2" id="KW-1185">Reference proteome</keyword>
<protein>
    <submittedName>
        <fullName evidence="1">CLUMA_CG009633, isoform A</fullName>
    </submittedName>
</protein>
<dbReference type="EMBL" id="CVRI01000043">
    <property type="protein sequence ID" value="CRK96205.1"/>
    <property type="molecule type" value="Genomic_DNA"/>
</dbReference>
<accession>A0A1J1I7E5</accession>
<evidence type="ECO:0000313" key="1">
    <source>
        <dbReference type="EMBL" id="CRK96205.1"/>
    </source>
</evidence>